<feature type="transmembrane region" description="Helical" evidence="3">
    <location>
        <begin position="209"/>
        <end position="230"/>
    </location>
</feature>
<keyword evidence="3" id="KW-0812">Transmembrane</keyword>
<dbReference type="OrthoDB" id="5589325at2759"/>
<dbReference type="STRING" id="1408163.A0A0F4Z1W0"/>
<dbReference type="Pfam" id="PF10342">
    <property type="entry name" value="Kre9_KNH"/>
    <property type="match status" value="1"/>
</dbReference>
<dbReference type="RefSeq" id="XP_013330460.1">
    <property type="nucleotide sequence ID" value="XM_013475006.1"/>
</dbReference>
<dbReference type="AlphaFoldDB" id="A0A0F4Z1W0"/>
<evidence type="ECO:0000256" key="4">
    <source>
        <dbReference type="SAM" id="SignalP"/>
    </source>
</evidence>
<dbReference type="InterPro" id="IPR018466">
    <property type="entry name" value="Kre9/Knh1-like_N"/>
</dbReference>
<protein>
    <recommendedName>
        <fullName evidence="5">Yeast cell wall synthesis Kre9/Knh1-like N-terminal domain-containing protein</fullName>
    </recommendedName>
</protein>
<dbReference type="PANTHER" id="PTHR40633:SF6">
    <property type="entry name" value="MATRIX PROTEIN, PUTATIVE (AFU_ORTHOLOGUE AFUA_8G05410)-RELATED"/>
    <property type="match status" value="1"/>
</dbReference>
<feature type="domain" description="Yeast cell wall synthesis Kre9/Knh1-like N-terminal" evidence="5">
    <location>
        <begin position="30"/>
        <end position="102"/>
    </location>
</feature>
<name>A0A0F4Z1W0_RASE3</name>
<feature type="compositionally biased region" description="Low complexity" evidence="2">
    <location>
        <begin position="122"/>
        <end position="145"/>
    </location>
</feature>
<dbReference type="Proteomes" id="UP000053958">
    <property type="component" value="Unassembled WGS sequence"/>
</dbReference>
<feature type="region of interest" description="Disordered" evidence="2">
    <location>
        <begin position="110"/>
        <end position="196"/>
    </location>
</feature>
<dbReference type="PROSITE" id="PS51257">
    <property type="entry name" value="PROKAR_LIPOPROTEIN"/>
    <property type="match status" value="1"/>
</dbReference>
<evidence type="ECO:0000313" key="7">
    <source>
        <dbReference type="Proteomes" id="UP000053958"/>
    </source>
</evidence>
<feature type="signal peptide" evidence="4">
    <location>
        <begin position="1"/>
        <end position="18"/>
    </location>
</feature>
<dbReference type="PANTHER" id="PTHR40633">
    <property type="entry name" value="MATRIX PROTEIN, PUTATIVE (AFU_ORTHOLOGUE AFUA_8G05410)-RELATED"/>
    <property type="match status" value="1"/>
</dbReference>
<evidence type="ECO:0000256" key="3">
    <source>
        <dbReference type="SAM" id="Phobius"/>
    </source>
</evidence>
<gene>
    <name evidence="6" type="ORF">T310_2138</name>
</gene>
<evidence type="ECO:0000259" key="5">
    <source>
        <dbReference type="Pfam" id="PF10342"/>
    </source>
</evidence>
<dbReference type="EMBL" id="LASV01000085">
    <property type="protein sequence ID" value="KKA23848.1"/>
    <property type="molecule type" value="Genomic_DNA"/>
</dbReference>
<accession>A0A0F4Z1W0</accession>
<evidence type="ECO:0000256" key="2">
    <source>
        <dbReference type="SAM" id="MobiDB-lite"/>
    </source>
</evidence>
<feature type="compositionally biased region" description="Low complexity" evidence="2">
    <location>
        <begin position="153"/>
        <end position="182"/>
    </location>
</feature>
<dbReference type="InterPro" id="IPR052982">
    <property type="entry name" value="SRP1/TIP1-like"/>
</dbReference>
<dbReference type="GeneID" id="25314489"/>
<evidence type="ECO:0000313" key="6">
    <source>
        <dbReference type="EMBL" id="KKA23848.1"/>
    </source>
</evidence>
<organism evidence="6 7">
    <name type="scientific">Rasamsonia emersonii (strain ATCC 16479 / CBS 393.64 / IMI 116815)</name>
    <dbReference type="NCBI Taxonomy" id="1408163"/>
    <lineage>
        <taxon>Eukaryota</taxon>
        <taxon>Fungi</taxon>
        <taxon>Dikarya</taxon>
        <taxon>Ascomycota</taxon>
        <taxon>Pezizomycotina</taxon>
        <taxon>Eurotiomycetes</taxon>
        <taxon>Eurotiomycetidae</taxon>
        <taxon>Eurotiales</taxon>
        <taxon>Trichocomaceae</taxon>
        <taxon>Rasamsonia</taxon>
    </lineage>
</organism>
<feature type="compositionally biased region" description="Polar residues" evidence="2">
    <location>
        <begin position="183"/>
        <end position="196"/>
    </location>
</feature>
<comment type="caution">
    <text evidence="6">The sequence shown here is derived from an EMBL/GenBank/DDBJ whole genome shotgun (WGS) entry which is preliminary data.</text>
</comment>
<proteinExistence type="predicted"/>
<keyword evidence="1 4" id="KW-0732">Signal</keyword>
<reference evidence="6 7" key="1">
    <citation type="submission" date="2015-04" db="EMBL/GenBank/DDBJ databases">
        <authorList>
            <person name="Heijne W.H."/>
            <person name="Fedorova N.D."/>
            <person name="Nierman W.C."/>
            <person name="Vollebregt A.W."/>
            <person name="Zhao Z."/>
            <person name="Wu L."/>
            <person name="Kumar M."/>
            <person name="Stam H."/>
            <person name="van den Berg M.A."/>
            <person name="Pel H.J."/>
        </authorList>
    </citation>
    <scope>NUCLEOTIDE SEQUENCE [LARGE SCALE GENOMIC DNA]</scope>
    <source>
        <strain evidence="6 7">CBS 393.64</strain>
    </source>
</reference>
<sequence>MALKSLLISATLVACVLGQEYVGFTQWPSTLTPGEPATLKWSGGNGPTTITLQQGDPKDLQDVKVLTTEARDGEFTWIPTGDLRDGSDYAFKITQGDAVNWSGMVQIAGGDNTPLETETKGTASATSATSSAQSISSPAATTSLVPSPPSTPSTPSGSQHPTPTPASSSAARTTTKARPTSSHSATSSQFTPLKPTSTMELPKHIQTGAAARSAAPLALGLGAAAVLLFLQ</sequence>
<evidence type="ECO:0000256" key="1">
    <source>
        <dbReference type="ARBA" id="ARBA00022729"/>
    </source>
</evidence>
<keyword evidence="7" id="KW-1185">Reference proteome</keyword>
<feature type="chain" id="PRO_5002482240" description="Yeast cell wall synthesis Kre9/Knh1-like N-terminal domain-containing protein" evidence="4">
    <location>
        <begin position="19"/>
        <end position="231"/>
    </location>
</feature>
<keyword evidence="3" id="KW-0472">Membrane</keyword>
<keyword evidence="3" id="KW-1133">Transmembrane helix</keyword>